<dbReference type="RefSeq" id="WP_345249188.1">
    <property type="nucleotide sequence ID" value="NZ_BAABFO010000008.1"/>
</dbReference>
<feature type="domain" description="FecR protein" evidence="1">
    <location>
        <begin position="129"/>
        <end position="219"/>
    </location>
</feature>
<accession>A0ABP8H007</accession>
<dbReference type="Proteomes" id="UP001501671">
    <property type="component" value="Unassembled WGS sequence"/>
</dbReference>
<dbReference type="PANTHER" id="PTHR30273:SF2">
    <property type="entry name" value="PROTEIN FECR"/>
    <property type="match status" value="1"/>
</dbReference>
<dbReference type="Pfam" id="PF16220">
    <property type="entry name" value="DUF4880"/>
    <property type="match status" value="1"/>
</dbReference>
<sequence length="332" mass="35628">MTTSPEHPSRPNDELQRQAWDWLRLLNAGAVRPQDAEGFKSWLLASPAHKEAFNAARLRWGVFRPVAAELLRTNPQAAEFHARTLRGPASGGRRALLGAAAAGAAAAGVAVLYPPAGLWPAPREWGAEFRTATGEQRAVVLADRVRVTLNTRTSIRRRTTQGQTTGIELLAGEAAIDLPAGTEPPFTVAAGAGRSEAGAGRFEVRHLDGKVCVTCIEGELSVEHPAGAHRLRAGQQTVYDAESLSGVAAVEPGRVSAWRQGRLVFERARLGDVLDEINRYRPGRVVLLNAEARGQTVSGTFFIASLDQTLSQLQHTFGLRARPLPGGLLILS</sequence>
<dbReference type="Gene3D" id="3.55.50.30">
    <property type="match status" value="1"/>
</dbReference>
<comment type="caution">
    <text evidence="3">The sequence shown here is derived from an EMBL/GenBank/DDBJ whole genome shotgun (WGS) entry which is preliminary data.</text>
</comment>
<reference evidence="4" key="1">
    <citation type="journal article" date="2019" name="Int. J. Syst. Evol. Microbiol.">
        <title>The Global Catalogue of Microorganisms (GCM) 10K type strain sequencing project: providing services to taxonomists for standard genome sequencing and annotation.</title>
        <authorList>
            <consortium name="The Broad Institute Genomics Platform"/>
            <consortium name="The Broad Institute Genome Sequencing Center for Infectious Disease"/>
            <person name="Wu L."/>
            <person name="Ma J."/>
        </authorList>
    </citation>
    <scope>NUCLEOTIDE SEQUENCE [LARGE SCALE GENOMIC DNA]</scope>
    <source>
        <strain evidence="4">JCM 17666</strain>
    </source>
</reference>
<evidence type="ECO:0000313" key="3">
    <source>
        <dbReference type="EMBL" id="GAA4332076.1"/>
    </source>
</evidence>
<gene>
    <name evidence="3" type="primary">vreR_1</name>
    <name evidence="3" type="ORF">GCM10023144_21630</name>
</gene>
<dbReference type="InterPro" id="IPR012373">
    <property type="entry name" value="Ferrdict_sens_TM"/>
</dbReference>
<organism evidence="3 4">
    <name type="scientific">Pigmentiphaga soli</name>
    <dbReference type="NCBI Taxonomy" id="1007095"/>
    <lineage>
        <taxon>Bacteria</taxon>
        <taxon>Pseudomonadati</taxon>
        <taxon>Pseudomonadota</taxon>
        <taxon>Betaproteobacteria</taxon>
        <taxon>Burkholderiales</taxon>
        <taxon>Alcaligenaceae</taxon>
        <taxon>Pigmentiphaga</taxon>
    </lineage>
</organism>
<dbReference type="Gene3D" id="2.60.120.1440">
    <property type="match status" value="1"/>
</dbReference>
<evidence type="ECO:0000313" key="4">
    <source>
        <dbReference type="Proteomes" id="UP001501671"/>
    </source>
</evidence>
<evidence type="ECO:0000259" key="2">
    <source>
        <dbReference type="Pfam" id="PF16220"/>
    </source>
</evidence>
<dbReference type="Pfam" id="PF04773">
    <property type="entry name" value="FecR"/>
    <property type="match status" value="1"/>
</dbReference>
<name>A0ABP8H007_9BURK</name>
<dbReference type="EMBL" id="BAABFO010000008">
    <property type="protein sequence ID" value="GAA4332076.1"/>
    <property type="molecule type" value="Genomic_DNA"/>
</dbReference>
<dbReference type="PIRSF" id="PIRSF018266">
    <property type="entry name" value="FecR"/>
    <property type="match status" value="1"/>
</dbReference>
<dbReference type="InterPro" id="IPR032623">
    <property type="entry name" value="FecR_N"/>
</dbReference>
<proteinExistence type="predicted"/>
<feature type="domain" description="FecR N-terminal" evidence="2">
    <location>
        <begin position="17"/>
        <end position="56"/>
    </location>
</feature>
<evidence type="ECO:0000259" key="1">
    <source>
        <dbReference type="Pfam" id="PF04773"/>
    </source>
</evidence>
<dbReference type="InterPro" id="IPR006860">
    <property type="entry name" value="FecR"/>
</dbReference>
<protein>
    <submittedName>
        <fullName evidence="3">Anti-sigma factor VreR</fullName>
    </submittedName>
</protein>
<dbReference type="PANTHER" id="PTHR30273">
    <property type="entry name" value="PERIPLASMIC SIGNAL SENSOR AND SIGMA FACTOR ACTIVATOR FECR-RELATED"/>
    <property type="match status" value="1"/>
</dbReference>
<keyword evidence="4" id="KW-1185">Reference proteome</keyword>